<evidence type="ECO:0000259" key="2">
    <source>
        <dbReference type="Pfam" id="PF13392"/>
    </source>
</evidence>
<dbReference type="InterPro" id="IPR044925">
    <property type="entry name" value="His-Me_finger_sf"/>
</dbReference>
<reference evidence="5 6" key="1">
    <citation type="submission" date="2018-06" db="EMBL/GenBank/DDBJ databases">
        <authorList>
            <consortium name="Pathogen Informatics"/>
            <person name="Doyle S."/>
        </authorList>
    </citation>
    <scope>NUCLEOTIDE SEQUENCE [LARGE SCALE GENOMIC DNA]</scope>
    <source>
        <strain evidence="4 6">NCTC5051</strain>
        <strain evidence="3 5">NCTC9645</strain>
    </source>
</reference>
<organism evidence="3 5">
    <name type="scientific">Klebsiella pneumoniae</name>
    <dbReference type="NCBI Taxonomy" id="573"/>
    <lineage>
        <taxon>Bacteria</taxon>
        <taxon>Pseudomonadati</taxon>
        <taxon>Pseudomonadota</taxon>
        <taxon>Gammaproteobacteria</taxon>
        <taxon>Enterobacterales</taxon>
        <taxon>Enterobacteriaceae</taxon>
        <taxon>Klebsiella/Raoultella group</taxon>
        <taxon>Klebsiella</taxon>
        <taxon>Klebsiella pneumoniae complex</taxon>
    </lineage>
</organism>
<evidence type="ECO:0000259" key="1">
    <source>
        <dbReference type="Pfam" id="PF07463"/>
    </source>
</evidence>
<sequence>MIKWKDIHGYEGLYQISSDGRVKSLPFLQRYTHWRTGEELFRQTKERILSVNIINSGYAVVQLWKNDKGQPFLIHRLVAEYFLQGSPKLTVNHKDGNKLNNKVSNLEWASYSENLKHAVINGLNHQAKAVVDPVTGIRYPSITQAAKQCRRSPRTIRASFLREGGSNG</sequence>
<dbReference type="InterPro" id="IPR010902">
    <property type="entry name" value="NUMOD4"/>
</dbReference>
<dbReference type="AlphaFoldDB" id="A0A2X3CVK9"/>
<dbReference type="GO" id="GO:0016788">
    <property type="term" value="F:hydrolase activity, acting on ester bonds"/>
    <property type="evidence" value="ECO:0007669"/>
    <property type="project" value="InterPro"/>
</dbReference>
<evidence type="ECO:0000313" key="6">
    <source>
        <dbReference type="Proteomes" id="UP000254141"/>
    </source>
</evidence>
<protein>
    <submittedName>
        <fullName evidence="3">NUMOD4 motif</fullName>
    </submittedName>
</protein>
<name>A0A2X3CVK9_KLEPN</name>
<dbReference type="Proteomes" id="UP000250675">
    <property type="component" value="Unassembled WGS sequence"/>
</dbReference>
<proteinExistence type="predicted"/>
<dbReference type="EMBL" id="UGLU01000001">
    <property type="protein sequence ID" value="STU45027.1"/>
    <property type="molecule type" value="Genomic_DNA"/>
</dbReference>
<dbReference type="Proteomes" id="UP000254141">
    <property type="component" value="Unassembled WGS sequence"/>
</dbReference>
<dbReference type="Gene3D" id="3.90.75.20">
    <property type="match status" value="1"/>
</dbReference>
<gene>
    <name evidence="4" type="ORF">NCTC5051_00275</name>
    <name evidence="3" type="ORF">NCTC9645_01881</name>
</gene>
<evidence type="ECO:0000313" key="4">
    <source>
        <dbReference type="EMBL" id="STU45027.1"/>
    </source>
</evidence>
<dbReference type="InterPro" id="IPR003615">
    <property type="entry name" value="HNH_nuc"/>
</dbReference>
<dbReference type="Pfam" id="PF13392">
    <property type="entry name" value="HNH_3"/>
    <property type="match status" value="1"/>
</dbReference>
<evidence type="ECO:0000313" key="3">
    <source>
        <dbReference type="EMBL" id="SQC20898.1"/>
    </source>
</evidence>
<dbReference type="EMBL" id="UASO01000004">
    <property type="protein sequence ID" value="SQC20898.1"/>
    <property type="molecule type" value="Genomic_DNA"/>
</dbReference>
<feature type="domain" description="NUMOD4" evidence="1">
    <location>
        <begin position="3"/>
        <end position="64"/>
    </location>
</feature>
<evidence type="ECO:0000313" key="5">
    <source>
        <dbReference type="Proteomes" id="UP000250675"/>
    </source>
</evidence>
<accession>A0A2X3CVK9</accession>
<dbReference type="Pfam" id="PF07463">
    <property type="entry name" value="NUMOD4"/>
    <property type="match status" value="1"/>
</dbReference>
<feature type="domain" description="HNH nuclease" evidence="2">
    <location>
        <begin position="73"/>
        <end position="115"/>
    </location>
</feature>
<dbReference type="SUPFAM" id="SSF54060">
    <property type="entry name" value="His-Me finger endonucleases"/>
    <property type="match status" value="1"/>
</dbReference>